<reference evidence="2 3" key="1">
    <citation type="submission" date="2017-12" db="EMBL/GenBank/DDBJ databases">
        <title>Gene loss provides genomic basis for host adaptation in cereal stripe rust fungi.</title>
        <authorList>
            <person name="Xia C."/>
        </authorList>
    </citation>
    <scope>NUCLEOTIDE SEQUENCE [LARGE SCALE GENOMIC DNA]</scope>
    <source>
        <strain evidence="2 3">93TX-2</strain>
    </source>
</reference>
<dbReference type="AlphaFoldDB" id="A0A2S4VZY2"/>
<comment type="caution">
    <text evidence="2">The sequence shown here is derived from an EMBL/GenBank/DDBJ whole genome shotgun (WGS) entry which is preliminary data.</text>
</comment>
<feature type="compositionally biased region" description="Low complexity" evidence="1">
    <location>
        <begin position="104"/>
        <end position="118"/>
    </location>
</feature>
<evidence type="ECO:0000313" key="3">
    <source>
        <dbReference type="Proteomes" id="UP000238274"/>
    </source>
</evidence>
<dbReference type="VEuPathDB" id="FungiDB:PSHT_07209"/>
<keyword evidence="3" id="KW-1185">Reference proteome</keyword>
<proteinExistence type="predicted"/>
<evidence type="ECO:0000256" key="1">
    <source>
        <dbReference type="SAM" id="MobiDB-lite"/>
    </source>
</evidence>
<feature type="compositionally biased region" description="Polar residues" evidence="1">
    <location>
        <begin position="55"/>
        <end position="69"/>
    </location>
</feature>
<protein>
    <submittedName>
        <fullName evidence="2">Uncharacterized protein</fullName>
    </submittedName>
</protein>
<feature type="region of interest" description="Disordered" evidence="1">
    <location>
        <begin position="55"/>
        <end position="118"/>
    </location>
</feature>
<evidence type="ECO:0000313" key="2">
    <source>
        <dbReference type="EMBL" id="POW15061.1"/>
    </source>
</evidence>
<gene>
    <name evidence="2" type="ORF">PSHT_07209</name>
</gene>
<feature type="region of interest" description="Disordered" evidence="1">
    <location>
        <begin position="132"/>
        <end position="157"/>
    </location>
</feature>
<dbReference type="Proteomes" id="UP000238274">
    <property type="component" value="Unassembled WGS sequence"/>
</dbReference>
<dbReference type="EMBL" id="PKSM01000087">
    <property type="protein sequence ID" value="POW15061.1"/>
    <property type="molecule type" value="Genomic_DNA"/>
</dbReference>
<organism evidence="2 3">
    <name type="scientific">Puccinia striiformis</name>
    <dbReference type="NCBI Taxonomy" id="27350"/>
    <lineage>
        <taxon>Eukaryota</taxon>
        <taxon>Fungi</taxon>
        <taxon>Dikarya</taxon>
        <taxon>Basidiomycota</taxon>
        <taxon>Pucciniomycotina</taxon>
        <taxon>Pucciniomycetes</taxon>
        <taxon>Pucciniales</taxon>
        <taxon>Pucciniaceae</taxon>
        <taxon>Puccinia</taxon>
    </lineage>
</organism>
<reference evidence="3" key="3">
    <citation type="journal article" date="2018" name="Mol. Plant Microbe Interact.">
        <title>Genome sequence resources for the wheat stripe rust pathogen (Puccinia striiformis f. sp. tritici) and the barley stripe rust pathogen (Puccinia striiformis f. sp. hordei).</title>
        <authorList>
            <person name="Xia C."/>
            <person name="Wang M."/>
            <person name="Yin C."/>
            <person name="Cornejo O.E."/>
            <person name="Hulbert S.H."/>
            <person name="Chen X."/>
        </authorList>
    </citation>
    <scope>NUCLEOTIDE SEQUENCE [LARGE SCALE GENOMIC DNA]</scope>
    <source>
        <strain evidence="3">93TX-2</strain>
    </source>
</reference>
<sequence length="268" mass="30241">MWPLLVHTLRKTRYIAGLSVSPSQADGVLVLFHIGQNKTAFLLPFDDLIIMKSSIHNSTTSPPEGTNDSVPAEDRSTPEPIESDTNDKNHNPSGKRALGDASTEESTSGSESTNEASEVELESWLSLSTLPTQPELLNPVGNDAQGTSTTSNNHDRPTHHEISLWFAGLWNYNNNHILRPRRNSSIWRKRNVDWNRIFKRNQWLIKTENRNSYLYHQLISLNQKIAKINHDLSKGAKETGVYSHISEHHDNQLQKKLRSLGVEPVSNL</sequence>
<dbReference type="VEuPathDB" id="FungiDB:PSTT_04109"/>
<reference evidence="3" key="2">
    <citation type="journal article" date="2018" name="BMC Genomics">
        <title>Genomic insights into host adaptation between the wheat stripe rust pathogen (Puccinia striiformis f. sp. tritici) and the barley stripe rust pathogen (Puccinia striiformis f. sp. hordei).</title>
        <authorList>
            <person name="Xia C."/>
            <person name="Wang M."/>
            <person name="Yin C."/>
            <person name="Cornejo O.E."/>
            <person name="Hulbert S.H."/>
            <person name="Chen X."/>
        </authorList>
    </citation>
    <scope>NUCLEOTIDE SEQUENCE [LARGE SCALE GENOMIC DNA]</scope>
    <source>
        <strain evidence="3">93TX-2</strain>
    </source>
</reference>
<name>A0A2S4VZY2_9BASI</name>
<accession>A0A2S4VZY2</accession>